<protein>
    <submittedName>
        <fullName evidence="3">Uncharacterized protein</fullName>
    </submittedName>
</protein>
<keyword evidence="2" id="KW-0472">Membrane</keyword>
<comment type="caution">
    <text evidence="3">The sequence shown here is derived from an EMBL/GenBank/DDBJ whole genome shotgun (WGS) entry which is preliminary data.</text>
</comment>
<evidence type="ECO:0000313" key="3">
    <source>
        <dbReference type="EMBL" id="KAK8754454.1"/>
    </source>
</evidence>
<keyword evidence="4" id="KW-1185">Reference proteome</keyword>
<name>A0AAW0YVK8_CHEQU</name>
<gene>
    <name evidence="3" type="ORF">OTU49_016333</name>
</gene>
<feature type="compositionally biased region" description="Pro residues" evidence="1">
    <location>
        <begin position="410"/>
        <end position="422"/>
    </location>
</feature>
<feature type="region of interest" description="Disordered" evidence="1">
    <location>
        <begin position="251"/>
        <end position="326"/>
    </location>
</feature>
<dbReference type="AlphaFoldDB" id="A0AAW0YVK8"/>
<feature type="region of interest" description="Disordered" evidence="1">
    <location>
        <begin position="32"/>
        <end position="51"/>
    </location>
</feature>
<feature type="compositionally biased region" description="Pro residues" evidence="1">
    <location>
        <begin position="260"/>
        <end position="278"/>
    </location>
</feature>
<dbReference type="PANTHER" id="PTHR10380">
    <property type="entry name" value="CUTICLE PROTEIN"/>
    <property type="match status" value="1"/>
</dbReference>
<evidence type="ECO:0000313" key="4">
    <source>
        <dbReference type="Proteomes" id="UP001445076"/>
    </source>
</evidence>
<organism evidence="3 4">
    <name type="scientific">Cherax quadricarinatus</name>
    <name type="common">Australian red claw crayfish</name>
    <dbReference type="NCBI Taxonomy" id="27406"/>
    <lineage>
        <taxon>Eukaryota</taxon>
        <taxon>Metazoa</taxon>
        <taxon>Ecdysozoa</taxon>
        <taxon>Arthropoda</taxon>
        <taxon>Crustacea</taxon>
        <taxon>Multicrustacea</taxon>
        <taxon>Malacostraca</taxon>
        <taxon>Eumalacostraca</taxon>
        <taxon>Eucarida</taxon>
        <taxon>Decapoda</taxon>
        <taxon>Pleocyemata</taxon>
        <taxon>Astacidea</taxon>
        <taxon>Parastacoidea</taxon>
        <taxon>Parastacidae</taxon>
        <taxon>Cherax</taxon>
    </lineage>
</organism>
<accession>A0AAW0YVK8</accession>
<evidence type="ECO:0000256" key="1">
    <source>
        <dbReference type="SAM" id="MobiDB-lite"/>
    </source>
</evidence>
<proteinExistence type="predicted"/>
<dbReference type="EMBL" id="JARKIK010000001">
    <property type="protein sequence ID" value="KAK8754454.1"/>
    <property type="molecule type" value="Genomic_DNA"/>
</dbReference>
<dbReference type="Proteomes" id="UP001445076">
    <property type="component" value="Unassembled WGS sequence"/>
</dbReference>
<feature type="compositionally biased region" description="Low complexity" evidence="1">
    <location>
        <begin position="279"/>
        <end position="302"/>
    </location>
</feature>
<dbReference type="PANTHER" id="PTHR10380:SF2">
    <property type="entry name" value="AGAP003037-PA"/>
    <property type="match status" value="1"/>
</dbReference>
<sequence length="428" mass="47520">MSLPDSSSCHHCHIHAPIPARDLKRTHPLRSHVVDKPQDVPVPRNNEQTNNTFKKNVSFLYRKINRKGIKSFTKESQTNVSIPIPQPPFPPSRVDSRPSVVADSLPLPETPSRRPRPLEGRVRRRRRGLAGLQAVLLVGAYALLLVLAVVIGVVLTQNPRRFRPQASNAPLPPPRPVFRDAAPAPVPAFRDAGPGPVFREVAPAQPARVSRPRFPSGPPKVSRPPPPPTTSEPEVFEYEYVDDTAQDLTLLPNPVSAHFPSPPPTQPAFRPLPAPAPRPQVSQPQQPQQSRPSTSPRRTTVPLASLDRDFSLNQEQPTRGRKEPEVKILRSWSHQNADGTFSWGYINDDGSFKNETRGLDCVVRGVYGYIDKVTGDHLSFPYESGNPCDPEAPDDYFYDYDTNPIQQRPPTVPRPASPPPSSQPRRLG</sequence>
<evidence type="ECO:0000256" key="2">
    <source>
        <dbReference type="SAM" id="Phobius"/>
    </source>
</evidence>
<dbReference type="GO" id="GO:0008010">
    <property type="term" value="F:structural constituent of chitin-based larval cuticle"/>
    <property type="evidence" value="ECO:0007669"/>
    <property type="project" value="TreeGrafter"/>
</dbReference>
<keyword evidence="2" id="KW-0812">Transmembrane</keyword>
<feature type="transmembrane region" description="Helical" evidence="2">
    <location>
        <begin position="129"/>
        <end position="155"/>
    </location>
</feature>
<feature type="region of interest" description="Disordered" evidence="1">
    <location>
        <begin position="75"/>
        <end position="120"/>
    </location>
</feature>
<dbReference type="InterPro" id="IPR050468">
    <property type="entry name" value="Cuticle_Struct_Prot"/>
</dbReference>
<feature type="region of interest" description="Disordered" evidence="1">
    <location>
        <begin position="163"/>
        <end position="233"/>
    </location>
</feature>
<reference evidence="3 4" key="1">
    <citation type="journal article" date="2024" name="BMC Genomics">
        <title>Genome assembly of redclaw crayfish (Cherax quadricarinatus) provides insights into its immune adaptation and hypoxia tolerance.</title>
        <authorList>
            <person name="Liu Z."/>
            <person name="Zheng J."/>
            <person name="Li H."/>
            <person name="Fang K."/>
            <person name="Wang S."/>
            <person name="He J."/>
            <person name="Zhou D."/>
            <person name="Weng S."/>
            <person name="Chi M."/>
            <person name="Gu Z."/>
            <person name="He J."/>
            <person name="Li F."/>
            <person name="Wang M."/>
        </authorList>
    </citation>
    <scope>NUCLEOTIDE SEQUENCE [LARGE SCALE GENOMIC DNA]</scope>
    <source>
        <strain evidence="3">ZL_2023a</strain>
    </source>
</reference>
<dbReference type="GO" id="GO:0062129">
    <property type="term" value="C:chitin-based extracellular matrix"/>
    <property type="evidence" value="ECO:0007669"/>
    <property type="project" value="TreeGrafter"/>
</dbReference>
<feature type="compositionally biased region" description="Pro residues" evidence="1">
    <location>
        <begin position="215"/>
        <end position="230"/>
    </location>
</feature>
<feature type="region of interest" description="Disordered" evidence="1">
    <location>
        <begin position="384"/>
        <end position="428"/>
    </location>
</feature>
<keyword evidence="2" id="KW-1133">Transmembrane helix</keyword>